<evidence type="ECO:0000313" key="3">
    <source>
        <dbReference type="Proteomes" id="UP000233551"/>
    </source>
</evidence>
<feature type="region of interest" description="Disordered" evidence="1">
    <location>
        <begin position="1"/>
        <end position="121"/>
    </location>
</feature>
<gene>
    <name evidence="2" type="ORF">CRG98_028159</name>
</gene>
<name>A0A2I0J5E2_PUNGR</name>
<accession>A0A2I0J5E2</accession>
<organism evidence="2 3">
    <name type="scientific">Punica granatum</name>
    <name type="common">Pomegranate</name>
    <dbReference type="NCBI Taxonomy" id="22663"/>
    <lineage>
        <taxon>Eukaryota</taxon>
        <taxon>Viridiplantae</taxon>
        <taxon>Streptophyta</taxon>
        <taxon>Embryophyta</taxon>
        <taxon>Tracheophyta</taxon>
        <taxon>Spermatophyta</taxon>
        <taxon>Magnoliopsida</taxon>
        <taxon>eudicotyledons</taxon>
        <taxon>Gunneridae</taxon>
        <taxon>Pentapetalae</taxon>
        <taxon>rosids</taxon>
        <taxon>malvids</taxon>
        <taxon>Myrtales</taxon>
        <taxon>Lythraceae</taxon>
        <taxon>Punica</taxon>
    </lineage>
</organism>
<sequence length="142" mass="15157">MRGRGRQSATLTPPPRSWTFSVGTGDLGGGVGVVGWRPQPLNRPGTSSRSSRLTLRLGPPIGDPNPSTEVIDILRGYRQPRHQSTTPAPPQRSPVPTEVTGGLNGGVGVANGRPRPSFPFDLLVPRGATEAKKEQKFKISYP</sequence>
<proteinExistence type="predicted"/>
<comment type="caution">
    <text evidence="2">The sequence shown here is derived from an EMBL/GenBank/DDBJ whole genome shotgun (WGS) entry which is preliminary data.</text>
</comment>
<evidence type="ECO:0000313" key="2">
    <source>
        <dbReference type="EMBL" id="PKI51448.1"/>
    </source>
</evidence>
<evidence type="ECO:0000256" key="1">
    <source>
        <dbReference type="SAM" id="MobiDB-lite"/>
    </source>
</evidence>
<dbReference type="AlphaFoldDB" id="A0A2I0J5E2"/>
<keyword evidence="3" id="KW-1185">Reference proteome</keyword>
<dbReference type="EMBL" id="PGOL01002008">
    <property type="protein sequence ID" value="PKI51448.1"/>
    <property type="molecule type" value="Genomic_DNA"/>
</dbReference>
<reference evidence="2 3" key="1">
    <citation type="submission" date="2017-11" db="EMBL/GenBank/DDBJ databases">
        <title>De-novo sequencing of pomegranate (Punica granatum L.) genome.</title>
        <authorList>
            <person name="Akparov Z."/>
            <person name="Amiraslanov A."/>
            <person name="Hajiyeva S."/>
            <person name="Abbasov M."/>
            <person name="Kaur K."/>
            <person name="Hamwieh A."/>
            <person name="Solovyev V."/>
            <person name="Salamov A."/>
            <person name="Braich B."/>
            <person name="Kosarev P."/>
            <person name="Mahmoud A."/>
            <person name="Hajiyev E."/>
            <person name="Babayeva S."/>
            <person name="Izzatullayeva V."/>
            <person name="Mammadov A."/>
            <person name="Mammadov A."/>
            <person name="Sharifova S."/>
            <person name="Ojaghi J."/>
            <person name="Eynullazada K."/>
            <person name="Bayramov B."/>
            <person name="Abdulazimova A."/>
            <person name="Shahmuradov I."/>
        </authorList>
    </citation>
    <scope>NUCLEOTIDE SEQUENCE [LARGE SCALE GENOMIC DNA]</scope>
    <source>
        <strain evidence="3">cv. AG2017</strain>
        <tissue evidence="2">Leaf</tissue>
    </source>
</reference>
<protein>
    <submittedName>
        <fullName evidence="2">Uncharacterized protein</fullName>
    </submittedName>
</protein>
<dbReference type="Proteomes" id="UP000233551">
    <property type="component" value="Unassembled WGS sequence"/>
</dbReference>
<feature type="compositionally biased region" description="Low complexity" evidence="1">
    <location>
        <begin position="43"/>
        <end position="60"/>
    </location>
</feature>